<evidence type="ECO:0000313" key="4">
    <source>
        <dbReference type="Proteomes" id="UP000216246"/>
    </source>
</evidence>
<dbReference type="KEGG" id="mmal:CKJ54_02835"/>
<sequence>MRIGRSARTVVTVGLLAAATLTTNAPTHVALAAVGQRPCSANALCAKAPAPDGDDQAAAERVIIDGYIKKQVGCTPTMPPHPVSIAWDPPGFTPGVGGSGLIHDANPALGGQYRADYVNGRWRIEYLYC</sequence>
<dbReference type="Proteomes" id="UP000466831">
    <property type="component" value="Chromosome"/>
</dbReference>
<gene>
    <name evidence="2" type="ORF">CKJ54_02835</name>
    <name evidence="3" type="ORF">MMARJ_41700</name>
</gene>
<reference evidence="3 5" key="2">
    <citation type="journal article" date="2019" name="Emerg. Microbes Infect.">
        <title>Comprehensive subspecies identification of 175 nontuberculous mycobacteria species based on 7547 genomic profiles.</title>
        <authorList>
            <person name="Matsumoto Y."/>
            <person name="Kinjo T."/>
            <person name="Motooka D."/>
            <person name="Nabeya D."/>
            <person name="Jung N."/>
            <person name="Uechi K."/>
            <person name="Horii T."/>
            <person name="Iida T."/>
            <person name="Fujita J."/>
            <person name="Nakamura S."/>
        </authorList>
    </citation>
    <scope>NUCLEOTIDE SEQUENCE [LARGE SCALE GENOMIC DNA]</scope>
    <source>
        <strain evidence="3 5">JCM 17324</strain>
    </source>
</reference>
<dbReference type="AlphaFoldDB" id="A0AAC9VR81"/>
<keyword evidence="5" id="KW-1185">Reference proteome</keyword>
<evidence type="ECO:0000256" key="1">
    <source>
        <dbReference type="SAM" id="SignalP"/>
    </source>
</evidence>
<protein>
    <submittedName>
        <fullName evidence="2">Integrase</fullName>
    </submittedName>
</protein>
<evidence type="ECO:0000313" key="5">
    <source>
        <dbReference type="Proteomes" id="UP000466831"/>
    </source>
</evidence>
<keyword evidence="1" id="KW-0732">Signal</keyword>
<reference evidence="2 4" key="1">
    <citation type="submission" date="2017-08" db="EMBL/GenBank/DDBJ databases">
        <title>Phylogentic analysis of Mycobacterium avium complex whole genomes.</title>
        <authorList>
            <person name="Caverly L.J."/>
            <person name="Spilker T."/>
            <person name="LiPuma J."/>
        </authorList>
    </citation>
    <scope>NUCLEOTIDE SEQUENCE [LARGE SCALE GENOMIC DNA]</scope>
    <source>
        <strain evidence="2 4">FLAC0026</strain>
    </source>
</reference>
<feature type="signal peptide" evidence="1">
    <location>
        <begin position="1"/>
        <end position="32"/>
    </location>
</feature>
<accession>A0AAC9VR81</accession>
<name>A0AAC9VR81_9MYCO</name>
<proteinExistence type="predicted"/>
<dbReference type="RefSeq" id="WP_083014627.1">
    <property type="nucleotide sequence ID" value="NZ_AP022584.1"/>
</dbReference>
<reference evidence="3" key="3">
    <citation type="submission" date="2020-02" db="EMBL/GenBank/DDBJ databases">
        <authorList>
            <person name="Matsumoto Y."/>
            <person name="Kinjo T."/>
            <person name="Motooka D."/>
            <person name="Nabeya D."/>
            <person name="Jung N."/>
            <person name="Uechi K."/>
            <person name="Horii T."/>
            <person name="Iida T."/>
            <person name="Fujita J."/>
            <person name="Nakamura S."/>
        </authorList>
    </citation>
    <scope>NUCLEOTIDE SEQUENCE</scope>
    <source>
        <strain evidence="3">JCM 17324</strain>
    </source>
</reference>
<evidence type="ECO:0000313" key="3">
    <source>
        <dbReference type="EMBL" id="BBY13430.1"/>
    </source>
</evidence>
<organism evidence="2 4">
    <name type="scientific">Mycobacterium marseillense</name>
    <dbReference type="NCBI Taxonomy" id="701042"/>
    <lineage>
        <taxon>Bacteria</taxon>
        <taxon>Bacillati</taxon>
        <taxon>Actinomycetota</taxon>
        <taxon>Actinomycetes</taxon>
        <taxon>Mycobacteriales</taxon>
        <taxon>Mycobacteriaceae</taxon>
        <taxon>Mycobacterium</taxon>
        <taxon>Mycobacterium avium complex (MAC)</taxon>
    </lineage>
</organism>
<dbReference type="EMBL" id="AP022584">
    <property type="protein sequence ID" value="BBY13430.1"/>
    <property type="molecule type" value="Genomic_DNA"/>
</dbReference>
<dbReference type="Proteomes" id="UP000216246">
    <property type="component" value="Chromosome"/>
</dbReference>
<dbReference type="EMBL" id="CP023147">
    <property type="protein sequence ID" value="ASW88954.1"/>
    <property type="molecule type" value="Genomic_DNA"/>
</dbReference>
<feature type="chain" id="PRO_5042169662" evidence="1">
    <location>
        <begin position="33"/>
        <end position="129"/>
    </location>
</feature>
<evidence type="ECO:0000313" key="2">
    <source>
        <dbReference type="EMBL" id="ASW88954.1"/>
    </source>
</evidence>